<dbReference type="RefSeq" id="WP_109812795.1">
    <property type="nucleotide sequence ID" value="NZ_QGKU01000048.1"/>
</dbReference>
<evidence type="ECO:0000313" key="4">
    <source>
        <dbReference type="EMBL" id="PWR01753.1"/>
    </source>
</evidence>
<dbReference type="PANTHER" id="PTHR31438:SF1">
    <property type="entry name" value="LYSINE N-ACYLTRANSFERASE C17G9.06C-RELATED"/>
    <property type="match status" value="1"/>
</dbReference>
<reference evidence="4 5" key="1">
    <citation type="submission" date="2018-05" db="EMBL/GenBank/DDBJ databases">
        <title>Rhodobacteraceae gen. nov., sp. nov. isolated from sea water.</title>
        <authorList>
            <person name="Ren Y."/>
        </authorList>
    </citation>
    <scope>NUCLEOTIDE SEQUENCE [LARGE SCALE GENOMIC DNA]</scope>
    <source>
        <strain evidence="4 5">TG-679</strain>
    </source>
</reference>
<keyword evidence="5" id="KW-1185">Reference proteome</keyword>
<dbReference type="GO" id="GO:0016410">
    <property type="term" value="F:N-acyltransferase activity"/>
    <property type="evidence" value="ECO:0007669"/>
    <property type="project" value="TreeGrafter"/>
</dbReference>
<evidence type="ECO:0000256" key="2">
    <source>
        <dbReference type="SAM" id="MobiDB-lite"/>
    </source>
</evidence>
<dbReference type="InterPro" id="IPR016181">
    <property type="entry name" value="Acyl_CoA_acyltransferase"/>
</dbReference>
<dbReference type="SUPFAM" id="SSF55729">
    <property type="entry name" value="Acyl-CoA N-acyltransferases (Nat)"/>
    <property type="match status" value="1"/>
</dbReference>
<organism evidence="4 5">
    <name type="scientific">Meridianimarinicoccus roseus</name>
    <dbReference type="NCBI Taxonomy" id="2072018"/>
    <lineage>
        <taxon>Bacteria</taxon>
        <taxon>Pseudomonadati</taxon>
        <taxon>Pseudomonadota</taxon>
        <taxon>Alphaproteobacteria</taxon>
        <taxon>Rhodobacterales</taxon>
        <taxon>Paracoccaceae</taxon>
        <taxon>Meridianimarinicoccus</taxon>
    </lineage>
</organism>
<dbReference type="AlphaFoldDB" id="A0A2V2LIS9"/>
<dbReference type="Pfam" id="PF13523">
    <property type="entry name" value="Acetyltransf_8"/>
    <property type="match status" value="1"/>
</dbReference>
<dbReference type="Gene3D" id="3.40.630.30">
    <property type="match status" value="1"/>
</dbReference>
<feature type="compositionally biased region" description="Basic and acidic residues" evidence="2">
    <location>
        <begin position="173"/>
        <end position="185"/>
    </location>
</feature>
<keyword evidence="1" id="KW-0046">Antibiotic resistance</keyword>
<feature type="region of interest" description="Disordered" evidence="2">
    <location>
        <begin position="163"/>
        <end position="194"/>
    </location>
</feature>
<dbReference type="PANTHER" id="PTHR31438">
    <property type="entry name" value="LYSINE N-ACYLTRANSFERASE C17G9.06C-RELATED"/>
    <property type="match status" value="1"/>
</dbReference>
<dbReference type="EMBL" id="QGKU01000048">
    <property type="protein sequence ID" value="PWR01753.1"/>
    <property type="molecule type" value="Genomic_DNA"/>
</dbReference>
<dbReference type="InterPro" id="IPR000182">
    <property type="entry name" value="GNAT_dom"/>
</dbReference>
<gene>
    <name evidence="4" type="ORF">DKT77_15430</name>
</gene>
<dbReference type="Proteomes" id="UP000245680">
    <property type="component" value="Unassembled WGS sequence"/>
</dbReference>
<sequence>MKPPDYRFVPVTRDDYPMLRGWLAQPHIGGWWGDPDREIALIEEDIDSGPTDMRIVQLGDAPFAFVQDYPAHHWPMPHYAGLPDGTRAIDTFIGDPAFLGRGHAARYLRARAAMLLAQGAPLVVVDPDPANHRAIASYARAGFHGETIAPCEDGTPVRVMTFSPGRAPPRPVQVHDENRGLRGADRPQASAKRP</sequence>
<comment type="caution">
    <text evidence="4">The sequence shown here is derived from an EMBL/GenBank/DDBJ whole genome shotgun (WGS) entry which is preliminary data.</text>
</comment>
<evidence type="ECO:0000256" key="1">
    <source>
        <dbReference type="ARBA" id="ARBA00023251"/>
    </source>
</evidence>
<accession>A0A2V2LIS9</accession>
<evidence type="ECO:0000259" key="3">
    <source>
        <dbReference type="PROSITE" id="PS51186"/>
    </source>
</evidence>
<dbReference type="PROSITE" id="PS51186">
    <property type="entry name" value="GNAT"/>
    <property type="match status" value="1"/>
</dbReference>
<protein>
    <submittedName>
        <fullName evidence="4">GNAT family N-acetyltransferase</fullName>
    </submittedName>
</protein>
<proteinExistence type="predicted"/>
<dbReference type="OrthoDB" id="9814648at2"/>
<name>A0A2V2LIS9_9RHOB</name>
<dbReference type="GO" id="GO:0046677">
    <property type="term" value="P:response to antibiotic"/>
    <property type="evidence" value="ECO:0007669"/>
    <property type="project" value="UniProtKB-KW"/>
</dbReference>
<feature type="domain" description="N-acetyltransferase" evidence="3">
    <location>
        <begin position="6"/>
        <end position="165"/>
    </location>
</feature>
<evidence type="ECO:0000313" key="5">
    <source>
        <dbReference type="Proteomes" id="UP000245680"/>
    </source>
</evidence>
<keyword evidence="4" id="KW-0808">Transferase</keyword>